<name>A0ACC0WB56_9STRA</name>
<accession>A0ACC0WB56</accession>
<dbReference type="EMBL" id="CM047582">
    <property type="protein sequence ID" value="KAI9916075.1"/>
    <property type="molecule type" value="Genomic_DNA"/>
</dbReference>
<proteinExistence type="predicted"/>
<evidence type="ECO:0000313" key="1">
    <source>
        <dbReference type="EMBL" id="KAI9916075.1"/>
    </source>
</evidence>
<comment type="caution">
    <text evidence="1">The sequence shown here is derived from an EMBL/GenBank/DDBJ whole genome shotgun (WGS) entry which is preliminary data.</text>
</comment>
<reference evidence="1 2" key="1">
    <citation type="journal article" date="2022" name="bioRxiv">
        <title>The genome of the oomycete Peronosclerospora sorghi, a cosmopolitan pathogen of maize and sorghum, is inflated with dispersed pseudogenes.</title>
        <authorList>
            <person name="Fletcher K."/>
            <person name="Martin F."/>
            <person name="Isakeit T."/>
            <person name="Cavanaugh K."/>
            <person name="Magill C."/>
            <person name="Michelmore R."/>
        </authorList>
    </citation>
    <scope>NUCLEOTIDE SEQUENCE [LARGE SCALE GENOMIC DNA]</scope>
    <source>
        <strain evidence="1">P6</strain>
    </source>
</reference>
<organism evidence="1 2">
    <name type="scientific">Peronosclerospora sorghi</name>
    <dbReference type="NCBI Taxonomy" id="230839"/>
    <lineage>
        <taxon>Eukaryota</taxon>
        <taxon>Sar</taxon>
        <taxon>Stramenopiles</taxon>
        <taxon>Oomycota</taxon>
        <taxon>Peronosporomycetes</taxon>
        <taxon>Peronosporales</taxon>
        <taxon>Peronosporaceae</taxon>
        <taxon>Peronosclerospora</taxon>
    </lineage>
</organism>
<sequence length="293" mass="34277">MFTLRCPTHVAFSTQQMRTFAVHPKKRLTWRQKAKLEQRLRNPSPPRQPPRTKIKRQNYLVSPPLDDGKKWRILSAGVLERLPVVQPDVKDWEMDFEMIQHEKALREDQRLEDDFWVLEPGTRHITPEEAPWPNEEDDPEEVIGAGFHLAPRETEDDANNNRKSLNRALKGRLFLLVKNDEKEIKYPWFFPVGEKLDTEKMRDAALRHVCKTAGDKLQATPVGFGPMGYVKYLHEEGGEYDGTKIFFYKSQHFDGDVCLNQKKASDYLWVTRTELSEYLDPEIAEYVQKMVPP</sequence>
<gene>
    <name evidence="1" type="ORF">PsorP6_006905</name>
</gene>
<evidence type="ECO:0000313" key="2">
    <source>
        <dbReference type="Proteomes" id="UP001163321"/>
    </source>
</evidence>
<protein>
    <submittedName>
        <fullName evidence="1">Uncharacterized protein</fullName>
    </submittedName>
</protein>
<dbReference type="Proteomes" id="UP001163321">
    <property type="component" value="Chromosome 3"/>
</dbReference>
<keyword evidence="2" id="KW-1185">Reference proteome</keyword>